<evidence type="ECO:0000256" key="1">
    <source>
        <dbReference type="SAM" id="Phobius"/>
    </source>
</evidence>
<keyword evidence="1" id="KW-0472">Membrane</keyword>
<proteinExistence type="predicted"/>
<dbReference type="STRING" id="1802440.A2569_01355"/>
<gene>
    <name evidence="2" type="ORF">A2569_01355</name>
</gene>
<feature type="transmembrane region" description="Helical" evidence="1">
    <location>
        <begin position="53"/>
        <end position="75"/>
    </location>
</feature>
<name>A0A1G2QJM2_9BACT</name>
<evidence type="ECO:0000313" key="3">
    <source>
        <dbReference type="Proteomes" id="UP000177090"/>
    </source>
</evidence>
<comment type="caution">
    <text evidence="2">The sequence shown here is derived from an EMBL/GenBank/DDBJ whole genome shotgun (WGS) entry which is preliminary data.</text>
</comment>
<dbReference type="EMBL" id="MHTL01000017">
    <property type="protein sequence ID" value="OHA60192.1"/>
    <property type="molecule type" value="Genomic_DNA"/>
</dbReference>
<protein>
    <submittedName>
        <fullName evidence="2">Uncharacterized protein</fullName>
    </submittedName>
</protein>
<keyword evidence="1" id="KW-1133">Transmembrane helix</keyword>
<evidence type="ECO:0000313" key="2">
    <source>
        <dbReference type="EMBL" id="OHA60192.1"/>
    </source>
</evidence>
<dbReference type="Proteomes" id="UP000177090">
    <property type="component" value="Unassembled WGS sequence"/>
</dbReference>
<reference evidence="2 3" key="1">
    <citation type="journal article" date="2016" name="Nat. Commun.">
        <title>Thousands of microbial genomes shed light on interconnected biogeochemical processes in an aquifer system.</title>
        <authorList>
            <person name="Anantharaman K."/>
            <person name="Brown C.T."/>
            <person name="Hug L.A."/>
            <person name="Sharon I."/>
            <person name="Castelle C.J."/>
            <person name="Probst A.J."/>
            <person name="Thomas B.C."/>
            <person name="Singh A."/>
            <person name="Wilkins M.J."/>
            <person name="Karaoz U."/>
            <person name="Brodie E.L."/>
            <person name="Williams K.H."/>
            <person name="Hubbard S.S."/>
            <person name="Banfield J.F."/>
        </authorList>
    </citation>
    <scope>NUCLEOTIDE SEQUENCE [LARGE SCALE GENOMIC DNA]</scope>
</reference>
<organism evidence="2 3">
    <name type="scientific">Candidatus Vogelbacteria bacterium RIFOXYD1_FULL_51_18</name>
    <dbReference type="NCBI Taxonomy" id="1802440"/>
    <lineage>
        <taxon>Bacteria</taxon>
        <taxon>Candidatus Vogeliibacteriota</taxon>
    </lineage>
</organism>
<keyword evidence="1" id="KW-0812">Transmembrane</keyword>
<sequence>MTIEIPLLDRINQYIVNPAIGGLIAVALVVFLWGMVELFLAKDNAERVQRGKAHMVWGVIGLAIMVSVFGIMRVICNTVGCA</sequence>
<dbReference type="AlphaFoldDB" id="A0A1G2QJM2"/>
<feature type="transmembrane region" description="Helical" evidence="1">
    <location>
        <begin position="20"/>
        <end position="41"/>
    </location>
</feature>
<dbReference type="InterPro" id="IPR043993">
    <property type="entry name" value="T4SS_pilin"/>
</dbReference>
<accession>A0A1G2QJM2</accession>
<dbReference type="Pfam" id="PF18895">
    <property type="entry name" value="T4SS_pilin"/>
    <property type="match status" value="1"/>
</dbReference>